<feature type="domain" description="DUF6199" evidence="2">
    <location>
        <begin position="9"/>
        <end position="72"/>
    </location>
</feature>
<dbReference type="EMBL" id="JBHSZH010000005">
    <property type="protein sequence ID" value="MFC7082037.1"/>
    <property type="molecule type" value="Genomic_DNA"/>
</dbReference>
<dbReference type="GeneID" id="79304597"/>
<dbReference type="InterPro" id="IPR045679">
    <property type="entry name" value="DUF6199"/>
</dbReference>
<accession>A0ABD5WS55</accession>
<name>A0ABD5WS55_9EURY</name>
<reference evidence="3 4" key="1">
    <citation type="journal article" date="2019" name="Int. J. Syst. Evol. Microbiol.">
        <title>The Global Catalogue of Microorganisms (GCM) 10K type strain sequencing project: providing services to taxonomists for standard genome sequencing and annotation.</title>
        <authorList>
            <consortium name="The Broad Institute Genomics Platform"/>
            <consortium name="The Broad Institute Genome Sequencing Center for Infectious Disease"/>
            <person name="Wu L."/>
            <person name="Ma J."/>
        </authorList>
    </citation>
    <scope>NUCLEOTIDE SEQUENCE [LARGE SCALE GENOMIC DNA]</scope>
    <source>
        <strain evidence="3 4">DT72</strain>
    </source>
</reference>
<keyword evidence="1" id="KW-0472">Membrane</keyword>
<keyword evidence="4" id="KW-1185">Reference proteome</keyword>
<evidence type="ECO:0000256" key="1">
    <source>
        <dbReference type="SAM" id="Phobius"/>
    </source>
</evidence>
<comment type="caution">
    <text evidence="3">The sequence shown here is derived from an EMBL/GenBank/DDBJ whole genome shotgun (WGS) entry which is preliminary data.</text>
</comment>
<keyword evidence="1" id="KW-1133">Transmembrane helix</keyword>
<gene>
    <name evidence="3" type="ORF">ACFQJ6_20035</name>
</gene>
<dbReference type="Proteomes" id="UP001596407">
    <property type="component" value="Unassembled WGS sequence"/>
</dbReference>
<dbReference type="RefSeq" id="WP_276279994.1">
    <property type="nucleotide sequence ID" value="NZ_CP119809.1"/>
</dbReference>
<dbReference type="AlphaFoldDB" id="A0ABD5WS55"/>
<dbReference type="Pfam" id="PF19701">
    <property type="entry name" value="DUF6199"/>
    <property type="match status" value="1"/>
</dbReference>
<organism evidence="3 4">
    <name type="scientific">Halorussus caseinilyticus</name>
    <dbReference type="NCBI Taxonomy" id="3034025"/>
    <lineage>
        <taxon>Archaea</taxon>
        <taxon>Methanobacteriati</taxon>
        <taxon>Methanobacteriota</taxon>
        <taxon>Stenosarchaea group</taxon>
        <taxon>Halobacteria</taxon>
        <taxon>Halobacteriales</taxon>
        <taxon>Haladaptataceae</taxon>
        <taxon>Halorussus</taxon>
    </lineage>
</organism>
<feature type="transmembrane region" description="Helical" evidence="1">
    <location>
        <begin position="55"/>
        <end position="74"/>
    </location>
</feature>
<proteinExistence type="predicted"/>
<sequence>MDLRTLLAAVLGIGLGLFCLAYPEAVVRMHTAGRRPTGRGGEYGTESVAGRWRRLVRVVGVALVAVGLYFSVGLF</sequence>
<evidence type="ECO:0000313" key="3">
    <source>
        <dbReference type="EMBL" id="MFC7082037.1"/>
    </source>
</evidence>
<keyword evidence="1" id="KW-0812">Transmembrane</keyword>
<evidence type="ECO:0000259" key="2">
    <source>
        <dbReference type="Pfam" id="PF19701"/>
    </source>
</evidence>
<protein>
    <recommendedName>
        <fullName evidence="2">DUF6199 domain-containing protein</fullName>
    </recommendedName>
</protein>
<evidence type="ECO:0000313" key="4">
    <source>
        <dbReference type="Proteomes" id="UP001596407"/>
    </source>
</evidence>